<feature type="compositionally biased region" description="Polar residues" evidence="1">
    <location>
        <begin position="147"/>
        <end position="162"/>
    </location>
</feature>
<feature type="compositionally biased region" description="Low complexity" evidence="1">
    <location>
        <begin position="595"/>
        <end position="606"/>
    </location>
</feature>
<sequence>MNSDKQQTTGYPAKPFTPTLSAAFHRSKQSPLTPKLASPSPGNPVARRLAQPDHVHPYSTPSKEDIPAGPQSFLNANITPRSGSRATRRDVGYTSPTNTPPVLSPQPPYAQSTIGLGLNGVRRTERSPARGAKPEQARSLRAKTLTVDGQQMSRPNSFSDTPAGSPMFFHASDARSSNCSDVEPSRPKQGRVSPASSFLYANGDQERHSSTDESHVSTGSRRPATLPRPAPPARQGPITSPRLKSPRVSDVTSPPILETQNSYSPNLEPGFERAFQRYDSPSSVTSEKSQLPTIAKHRKSSSVDSNNQPVPAREALRASPLIMPNNVPTEGTSPVPVLSDQIPMLRPRVFSNGSSVSTDNHQPIPMSPGKSDSGDMALNARTERKILDLEISNSSLLAINRTLEREMRKQTAELRRFRRLSRSGRLSMAPSTRSFSGTALSTTSELDEGNSELSSARSQDDMSDFSDEDSILEDGVLSPNALAEHDAKHRDHDEKRFMLDLTRHQTLLVDSQKMNQSLKRCLGWTEELIKEGQRALEYNVCVQDIELGGRVLSPEELGEIGQSGRALLSPSAEYDSFLPTPSSPFDDSEFTDPASLPLPSSPGGTD</sequence>
<organism evidence="2 3">
    <name type="scientific">Penicillium angulare</name>
    <dbReference type="NCBI Taxonomy" id="116970"/>
    <lineage>
        <taxon>Eukaryota</taxon>
        <taxon>Fungi</taxon>
        <taxon>Dikarya</taxon>
        <taxon>Ascomycota</taxon>
        <taxon>Pezizomycotina</taxon>
        <taxon>Eurotiomycetes</taxon>
        <taxon>Eurotiomycetidae</taxon>
        <taxon>Eurotiales</taxon>
        <taxon>Aspergillaceae</taxon>
        <taxon>Penicillium</taxon>
    </lineage>
</organism>
<proteinExistence type="predicted"/>
<feature type="compositionally biased region" description="Pro residues" evidence="1">
    <location>
        <begin position="98"/>
        <end position="108"/>
    </location>
</feature>
<feature type="compositionally biased region" description="Polar residues" evidence="1">
    <location>
        <begin position="72"/>
        <end position="85"/>
    </location>
</feature>
<dbReference type="EMBL" id="JAPQKH010000003">
    <property type="protein sequence ID" value="KAJ5109516.1"/>
    <property type="molecule type" value="Genomic_DNA"/>
</dbReference>
<comment type="caution">
    <text evidence="2">The sequence shown here is derived from an EMBL/GenBank/DDBJ whole genome shotgun (WGS) entry which is preliminary data.</text>
</comment>
<feature type="region of interest" description="Disordered" evidence="1">
    <location>
        <begin position="571"/>
        <end position="606"/>
    </location>
</feature>
<keyword evidence="3" id="KW-1185">Reference proteome</keyword>
<feature type="region of interest" description="Disordered" evidence="1">
    <location>
        <begin position="1"/>
        <end position="310"/>
    </location>
</feature>
<dbReference type="AlphaFoldDB" id="A0A9W9KL01"/>
<feature type="compositionally biased region" description="Polar residues" evidence="1">
    <location>
        <begin position="279"/>
        <end position="292"/>
    </location>
</feature>
<feature type="region of interest" description="Disordered" evidence="1">
    <location>
        <begin position="423"/>
        <end position="468"/>
    </location>
</feature>
<evidence type="ECO:0000313" key="3">
    <source>
        <dbReference type="Proteomes" id="UP001149165"/>
    </source>
</evidence>
<reference evidence="2" key="1">
    <citation type="submission" date="2022-11" db="EMBL/GenBank/DDBJ databases">
        <authorList>
            <person name="Petersen C."/>
        </authorList>
    </citation>
    <scope>NUCLEOTIDE SEQUENCE</scope>
    <source>
        <strain evidence="2">IBT 30069</strain>
    </source>
</reference>
<dbReference type="Proteomes" id="UP001149165">
    <property type="component" value="Unassembled WGS sequence"/>
</dbReference>
<reference evidence="2" key="2">
    <citation type="journal article" date="2023" name="IMA Fungus">
        <title>Comparative genomic study of the Penicillium genus elucidates a diverse pangenome and 15 lateral gene transfer events.</title>
        <authorList>
            <person name="Petersen C."/>
            <person name="Sorensen T."/>
            <person name="Nielsen M.R."/>
            <person name="Sondergaard T.E."/>
            <person name="Sorensen J.L."/>
            <person name="Fitzpatrick D.A."/>
            <person name="Frisvad J.C."/>
            <person name="Nielsen K.L."/>
        </authorList>
    </citation>
    <scope>NUCLEOTIDE SEQUENCE</scope>
    <source>
        <strain evidence="2">IBT 30069</strain>
    </source>
</reference>
<feature type="compositionally biased region" description="Basic and acidic residues" evidence="1">
    <location>
        <begin position="204"/>
        <end position="215"/>
    </location>
</feature>
<dbReference type="PANTHER" id="PTHR38701">
    <property type="entry name" value="CHROMOSOME 8, WHOLE GENOME SHOTGUN SEQUENCE"/>
    <property type="match status" value="1"/>
</dbReference>
<feature type="compositionally biased region" description="Basic and acidic residues" evidence="1">
    <location>
        <begin position="122"/>
        <end position="138"/>
    </location>
</feature>
<dbReference type="OrthoDB" id="2555519at2759"/>
<accession>A0A9W9KL01</accession>
<name>A0A9W9KL01_9EURO</name>
<feature type="compositionally biased region" description="Polar residues" evidence="1">
    <location>
        <begin position="1"/>
        <end position="10"/>
    </location>
</feature>
<gene>
    <name evidence="2" type="ORF">N7456_006191</name>
</gene>
<protein>
    <submittedName>
        <fullName evidence="2">Uncharacterized protein</fullName>
    </submittedName>
</protein>
<feature type="compositionally biased region" description="Basic and acidic residues" evidence="1">
    <location>
        <begin position="50"/>
        <end position="66"/>
    </location>
</feature>
<feature type="compositionally biased region" description="Polar residues" evidence="1">
    <location>
        <begin position="429"/>
        <end position="444"/>
    </location>
</feature>
<evidence type="ECO:0000313" key="2">
    <source>
        <dbReference type="EMBL" id="KAJ5109516.1"/>
    </source>
</evidence>
<evidence type="ECO:0000256" key="1">
    <source>
        <dbReference type="SAM" id="MobiDB-lite"/>
    </source>
</evidence>
<feature type="region of interest" description="Disordered" evidence="1">
    <location>
        <begin position="353"/>
        <end position="375"/>
    </location>
</feature>
<dbReference type="PANTHER" id="PTHR38701:SF1">
    <property type="entry name" value="UP-REGULATED DURING SEPTATION PROTEIN 1 DOMAIN-CONTAINING PROTEIN"/>
    <property type="match status" value="1"/>
</dbReference>